<dbReference type="Pfam" id="PF00069">
    <property type="entry name" value="Pkinase"/>
    <property type="match status" value="1"/>
</dbReference>
<keyword evidence="8 13" id="KW-0067">ATP-binding</keyword>
<dbReference type="GO" id="GO:0005524">
    <property type="term" value="F:ATP binding"/>
    <property type="evidence" value="ECO:0007669"/>
    <property type="project" value="UniProtKB-UniRule"/>
</dbReference>
<comment type="catalytic activity">
    <reaction evidence="10">
        <text>L-threonyl-[protein] + ATP = O-phospho-L-threonyl-[protein] + ADP + H(+)</text>
        <dbReference type="Rhea" id="RHEA:46608"/>
        <dbReference type="Rhea" id="RHEA-COMP:11060"/>
        <dbReference type="Rhea" id="RHEA-COMP:11605"/>
        <dbReference type="ChEBI" id="CHEBI:15378"/>
        <dbReference type="ChEBI" id="CHEBI:30013"/>
        <dbReference type="ChEBI" id="CHEBI:30616"/>
        <dbReference type="ChEBI" id="CHEBI:61977"/>
        <dbReference type="ChEBI" id="CHEBI:456216"/>
        <dbReference type="EC" id="2.7.11.22"/>
    </reaction>
</comment>
<comment type="catalytic activity">
    <reaction evidence="11">
        <text>L-seryl-[protein] + ATP = O-phospho-L-seryl-[protein] + ADP + H(+)</text>
        <dbReference type="Rhea" id="RHEA:17989"/>
        <dbReference type="Rhea" id="RHEA-COMP:9863"/>
        <dbReference type="Rhea" id="RHEA-COMP:11604"/>
        <dbReference type="ChEBI" id="CHEBI:15378"/>
        <dbReference type="ChEBI" id="CHEBI:29999"/>
        <dbReference type="ChEBI" id="CHEBI:30616"/>
        <dbReference type="ChEBI" id="CHEBI:83421"/>
        <dbReference type="ChEBI" id="CHEBI:456216"/>
        <dbReference type="EC" id="2.7.11.24"/>
    </reaction>
</comment>
<dbReference type="PANTHER" id="PTHR24055">
    <property type="entry name" value="MITOGEN-ACTIVATED PROTEIN KINASE"/>
    <property type="match status" value="1"/>
</dbReference>
<dbReference type="PROSITE" id="PS00108">
    <property type="entry name" value="PROTEIN_KINASE_ST"/>
    <property type="match status" value="1"/>
</dbReference>
<keyword evidence="4" id="KW-0723">Serine/threonine-protein kinase</keyword>
<feature type="region of interest" description="Disordered" evidence="14">
    <location>
        <begin position="745"/>
        <end position="782"/>
    </location>
</feature>
<feature type="compositionally biased region" description="Polar residues" evidence="14">
    <location>
        <begin position="586"/>
        <end position="615"/>
    </location>
</feature>
<comment type="similarity">
    <text evidence="3">Belongs to the protein kinase superfamily. CMGC Ser/Thr protein kinase family. MAP kinase subfamily.</text>
</comment>
<name>A0A9Y3RYV1_9CICH</name>
<organism evidence="16 17">
    <name type="scientific">Pundamilia nyererei</name>
    <dbReference type="NCBI Taxonomy" id="303518"/>
    <lineage>
        <taxon>Eukaryota</taxon>
        <taxon>Metazoa</taxon>
        <taxon>Chordata</taxon>
        <taxon>Craniata</taxon>
        <taxon>Vertebrata</taxon>
        <taxon>Euteleostomi</taxon>
        <taxon>Actinopterygii</taxon>
        <taxon>Neopterygii</taxon>
        <taxon>Teleostei</taxon>
        <taxon>Neoteleostei</taxon>
        <taxon>Acanthomorphata</taxon>
        <taxon>Ovalentaria</taxon>
        <taxon>Cichlomorphae</taxon>
        <taxon>Cichliformes</taxon>
        <taxon>Cichlidae</taxon>
        <taxon>African cichlids</taxon>
        <taxon>Pseudocrenilabrinae</taxon>
        <taxon>Haplochromini</taxon>
        <taxon>Pundamilia</taxon>
    </lineage>
</organism>
<dbReference type="Gene3D" id="3.30.200.20">
    <property type="entry name" value="Phosphorylase Kinase, domain 1"/>
    <property type="match status" value="1"/>
</dbReference>
<evidence type="ECO:0000256" key="4">
    <source>
        <dbReference type="ARBA" id="ARBA00022527"/>
    </source>
</evidence>
<reference evidence="17" key="1">
    <citation type="submission" date="2025-08" db="UniProtKB">
        <authorList>
            <consortium name="RefSeq"/>
        </authorList>
    </citation>
    <scope>IDENTIFICATION</scope>
</reference>
<feature type="compositionally biased region" description="Polar residues" evidence="14">
    <location>
        <begin position="923"/>
        <end position="933"/>
    </location>
</feature>
<proteinExistence type="inferred from homology"/>
<keyword evidence="5" id="KW-0808">Transferase</keyword>
<comment type="catalytic activity">
    <reaction evidence="9">
        <text>L-threonyl-[protein] + ATP = O-phospho-L-threonyl-[protein] + ADP + H(+)</text>
        <dbReference type="Rhea" id="RHEA:46608"/>
        <dbReference type="Rhea" id="RHEA-COMP:11060"/>
        <dbReference type="Rhea" id="RHEA-COMP:11605"/>
        <dbReference type="ChEBI" id="CHEBI:15378"/>
        <dbReference type="ChEBI" id="CHEBI:30013"/>
        <dbReference type="ChEBI" id="CHEBI:30616"/>
        <dbReference type="ChEBI" id="CHEBI:61977"/>
        <dbReference type="ChEBI" id="CHEBI:456216"/>
        <dbReference type="EC" id="2.7.11.24"/>
    </reaction>
</comment>
<dbReference type="RefSeq" id="XP_005752691.1">
    <property type="nucleotide sequence ID" value="XM_005752634.1"/>
</dbReference>
<dbReference type="PROSITE" id="PS00107">
    <property type="entry name" value="PROTEIN_KINASE_ATP"/>
    <property type="match status" value="1"/>
</dbReference>
<evidence type="ECO:0000256" key="7">
    <source>
        <dbReference type="ARBA" id="ARBA00022777"/>
    </source>
</evidence>
<evidence type="ECO:0000256" key="11">
    <source>
        <dbReference type="ARBA" id="ARBA00048312"/>
    </source>
</evidence>
<evidence type="ECO:0000256" key="3">
    <source>
        <dbReference type="ARBA" id="ARBA00008832"/>
    </source>
</evidence>
<evidence type="ECO:0000256" key="9">
    <source>
        <dbReference type="ARBA" id="ARBA00047592"/>
    </source>
</evidence>
<feature type="compositionally biased region" description="Low complexity" evidence="14">
    <location>
        <begin position="708"/>
        <end position="718"/>
    </location>
</feature>
<dbReference type="SMART" id="SM00220">
    <property type="entry name" value="S_TKc"/>
    <property type="match status" value="1"/>
</dbReference>
<gene>
    <name evidence="17" type="primary">LOC102197176</name>
</gene>
<keyword evidence="7" id="KW-0418">Kinase</keyword>
<comment type="cofactor">
    <cofactor evidence="1">
        <name>Mg(2+)</name>
        <dbReference type="ChEBI" id="CHEBI:18420"/>
    </cofactor>
</comment>
<evidence type="ECO:0000259" key="15">
    <source>
        <dbReference type="PROSITE" id="PS50011"/>
    </source>
</evidence>
<dbReference type="GeneID" id="102197176"/>
<feature type="compositionally biased region" description="Polar residues" evidence="14">
    <location>
        <begin position="719"/>
        <end position="728"/>
    </location>
</feature>
<evidence type="ECO:0000256" key="14">
    <source>
        <dbReference type="SAM" id="MobiDB-lite"/>
    </source>
</evidence>
<evidence type="ECO:0000256" key="10">
    <source>
        <dbReference type="ARBA" id="ARBA00047811"/>
    </source>
</evidence>
<keyword evidence="16" id="KW-1185">Reference proteome</keyword>
<feature type="region of interest" description="Disordered" evidence="14">
    <location>
        <begin position="708"/>
        <end position="733"/>
    </location>
</feature>
<dbReference type="InterPro" id="IPR050117">
    <property type="entry name" value="MAPK"/>
</dbReference>
<dbReference type="SUPFAM" id="SSF56112">
    <property type="entry name" value="Protein kinase-like (PK-like)"/>
    <property type="match status" value="1"/>
</dbReference>
<protein>
    <submittedName>
        <fullName evidence="17">Cyclin-dependent kinase-like 5 isoform X1</fullName>
    </submittedName>
</protein>
<dbReference type="FunFam" id="3.30.200.20:FF:000049">
    <property type="entry name" value="cyclin-dependent kinase-like 1 isoform X1"/>
    <property type="match status" value="1"/>
</dbReference>
<comment type="catalytic activity">
    <reaction evidence="12">
        <text>L-seryl-[protein] + ATP = O-phospho-L-seryl-[protein] + ADP + H(+)</text>
        <dbReference type="Rhea" id="RHEA:17989"/>
        <dbReference type="Rhea" id="RHEA-COMP:9863"/>
        <dbReference type="Rhea" id="RHEA-COMP:11604"/>
        <dbReference type="ChEBI" id="CHEBI:15378"/>
        <dbReference type="ChEBI" id="CHEBI:29999"/>
        <dbReference type="ChEBI" id="CHEBI:30616"/>
        <dbReference type="ChEBI" id="CHEBI:83421"/>
        <dbReference type="ChEBI" id="CHEBI:456216"/>
        <dbReference type="EC" id="2.7.11.22"/>
    </reaction>
</comment>
<feature type="domain" description="Protein kinase" evidence="15">
    <location>
        <begin position="4"/>
        <end position="289"/>
    </location>
</feature>
<evidence type="ECO:0000256" key="1">
    <source>
        <dbReference type="ARBA" id="ARBA00001946"/>
    </source>
</evidence>
<evidence type="ECO:0000256" key="6">
    <source>
        <dbReference type="ARBA" id="ARBA00022741"/>
    </source>
</evidence>
<accession>A0A9Y3RYV1</accession>
<dbReference type="FunFam" id="1.10.510.10:FF:000624">
    <property type="entry name" value="Mitogen-activated protein kinase"/>
    <property type="match status" value="1"/>
</dbReference>
<dbReference type="GO" id="GO:0004693">
    <property type="term" value="F:cyclin-dependent protein serine/threonine kinase activity"/>
    <property type="evidence" value="ECO:0007669"/>
    <property type="project" value="UniProtKB-EC"/>
</dbReference>
<evidence type="ECO:0000256" key="13">
    <source>
        <dbReference type="PROSITE-ProRule" id="PRU10141"/>
    </source>
</evidence>
<dbReference type="AlphaFoldDB" id="A0A9Y3RYV1"/>
<sequence>MERYESLGPVGEGSYGTVLKCRHRDTGRIVAIKKFMDSDDDKTVKKIAHREIKLLRQLRHENLVNLLEVWKRRRRWYLVFEFVERTLLDDLEQNPSGLEINTCRQYLYQILRAAAFCHQQNIIHRDIKPENILISQDSVVKMCDFGFARTVASITEGSVLTDYVATRWYRAPELLVGDIKYGKPVDVWALGCVLLEMLTGQPLFPGDSDLDQIYQIIRCFGNLKTHHQELFYRNPVFSGVTLPESSDRLTLQQRFPTITPISLDLAQKCLHVDPERRAQCSELLEHPLFTQDSFHIRFLDELNSKIQKDHRENSTFPKITKNPRKDERDEKNCNGKDKKQPEDMDDKVNKEKMEKVKGKQPLKLSKTPRQSEPLISTKQSKGGSKVIHNAAQSPMALKSKAGKAAGADLKKESEIPKITRTLTFDSSETTKTVANLDVTNSTVAKPKHEQVLSSGIREDPMRIIKDMHSSDNTVSGRTEKNTPESSTLYQFESSQDFEQKMHKTIKKGSQLLKQSTTDHLNFCSSPKPSVESATHWSKTDLPIKSPKLGINHPIEVHTTLSITKQFETNSHTDQTADSEERKTSRSTEVLSLNLKPSVSTSKMNNSSLHTSSSKLLPQHINCREDKETKLGTHVSHSSGGDYKVHPESSEPCCLHQQSTKPKTSTEVTTLSNETTIIGAGLRTTLNVLNKENQEDLALTVPISATANSSVTQTSNVSSGNDKQNNSSDFESDIKGWKVPHSKYLVGESKTKSGSFRDHMRSTRKMNDNPERKDKASISSVPDVTSVTATETLHHKALTRSSVLHNEGNADFTELDLSVSCSSPPPRPPSSTPALIPSSSTTLVNSLVIKTHGPAISDHYILGASSHPRTPTLRTLDKLRHHGGIYTQKTQQFPSSHVKELLTFQEPERSLICEHSFVSDRLQNSSDVSKNNSHIHFPDLGKQKGAATNQRKVKQPSHLPSEPQQRGHNSTETH</sequence>
<feature type="region of interest" description="Disordered" evidence="14">
    <location>
        <begin position="565"/>
        <end position="618"/>
    </location>
</feature>
<evidence type="ECO:0000313" key="16">
    <source>
        <dbReference type="Proteomes" id="UP000695023"/>
    </source>
</evidence>
<feature type="compositionally biased region" description="Basic and acidic residues" evidence="14">
    <location>
        <begin position="323"/>
        <end position="357"/>
    </location>
</feature>
<evidence type="ECO:0000256" key="12">
    <source>
        <dbReference type="ARBA" id="ARBA00048367"/>
    </source>
</evidence>
<comment type="similarity">
    <text evidence="2">Belongs to the protein kinase superfamily. CMGC Ser/Thr protein kinase family. CDC2/CDKX subfamily.</text>
</comment>
<feature type="binding site" evidence="13">
    <location>
        <position position="34"/>
    </location>
    <ligand>
        <name>ATP</name>
        <dbReference type="ChEBI" id="CHEBI:30616"/>
    </ligand>
</feature>
<evidence type="ECO:0000313" key="17">
    <source>
        <dbReference type="RefSeq" id="XP_005752691.1"/>
    </source>
</evidence>
<feature type="compositionally biased region" description="Polar residues" evidence="14">
    <location>
        <begin position="367"/>
        <end position="382"/>
    </location>
</feature>
<dbReference type="InterPro" id="IPR011009">
    <property type="entry name" value="Kinase-like_dom_sf"/>
</dbReference>
<evidence type="ECO:0000256" key="2">
    <source>
        <dbReference type="ARBA" id="ARBA00006485"/>
    </source>
</evidence>
<dbReference type="PROSITE" id="PS50011">
    <property type="entry name" value="PROTEIN_KINASE_DOM"/>
    <property type="match status" value="1"/>
</dbReference>
<feature type="region of interest" description="Disordered" evidence="14">
    <location>
        <begin position="923"/>
        <end position="973"/>
    </location>
</feature>
<feature type="compositionally biased region" description="Polar residues" evidence="14">
    <location>
        <begin position="565"/>
        <end position="575"/>
    </location>
</feature>
<keyword evidence="6 13" id="KW-0547">Nucleotide-binding</keyword>
<dbReference type="InterPro" id="IPR017441">
    <property type="entry name" value="Protein_kinase_ATP_BS"/>
</dbReference>
<dbReference type="InterPro" id="IPR000719">
    <property type="entry name" value="Prot_kinase_dom"/>
</dbReference>
<feature type="region of interest" description="Disordered" evidence="14">
    <location>
        <begin position="309"/>
        <end position="385"/>
    </location>
</feature>
<feature type="compositionally biased region" description="Basic and acidic residues" evidence="14">
    <location>
        <begin position="748"/>
        <end position="775"/>
    </location>
</feature>
<feature type="region of interest" description="Disordered" evidence="14">
    <location>
        <begin position="631"/>
        <end position="665"/>
    </location>
</feature>
<dbReference type="InterPro" id="IPR008271">
    <property type="entry name" value="Ser/Thr_kinase_AS"/>
</dbReference>
<evidence type="ECO:0000256" key="5">
    <source>
        <dbReference type="ARBA" id="ARBA00022679"/>
    </source>
</evidence>
<feature type="compositionally biased region" description="Polar residues" evidence="14">
    <location>
        <begin position="655"/>
        <end position="665"/>
    </location>
</feature>
<dbReference type="GO" id="GO:0004707">
    <property type="term" value="F:MAP kinase activity"/>
    <property type="evidence" value="ECO:0007669"/>
    <property type="project" value="UniProtKB-EC"/>
</dbReference>
<dbReference type="Proteomes" id="UP000695023">
    <property type="component" value="Unplaced"/>
</dbReference>
<dbReference type="Gene3D" id="1.10.510.10">
    <property type="entry name" value="Transferase(Phosphotransferase) domain 1"/>
    <property type="match status" value="1"/>
</dbReference>
<evidence type="ECO:0000256" key="8">
    <source>
        <dbReference type="ARBA" id="ARBA00022840"/>
    </source>
</evidence>